<sequence>MNATDPSASALEEIEFLALSANRVDVLRLLSEGRYTRTELAQETGASQATLGRILGDFADRSWITRDGSEYTATATGQLVASGFTDMQDILETERRLRGIVEYLPTETFEFDIRRLADARITVPSQTRPNAPLQRLLALLEDATEVRAVSHAFNEQNLTTVQERTETGEQTFEGVFSRDAIDALADDSALRTQLRELLETDRATVRIYDDEIPLAAMIIDDVVYLLVRDEQGILRASIDSDDDEIRAWARETFDSYWEGAAPLEADALSS</sequence>
<dbReference type="InterPro" id="IPR013561">
    <property type="entry name" value="FilR1_middle_dom"/>
</dbReference>
<accession>A0A419WS13</accession>
<proteinExistence type="predicted"/>
<dbReference type="OrthoDB" id="330490at2157"/>
<dbReference type="SUPFAM" id="SSF46785">
    <property type="entry name" value="Winged helix' DNA-binding domain"/>
    <property type="match status" value="1"/>
</dbReference>
<reference evidence="3 4" key="1">
    <citation type="submission" date="2018-09" db="EMBL/GenBank/DDBJ databases">
        <title>Genomic Encyclopedia of Archaeal and Bacterial Type Strains, Phase II (KMG-II): from individual species to whole genera.</title>
        <authorList>
            <person name="Goeker M."/>
        </authorList>
    </citation>
    <scope>NUCLEOTIDE SEQUENCE [LARGE SCALE GENOMIC DNA]</scope>
    <source>
        <strain evidence="3 4">DSM 13151</strain>
    </source>
</reference>
<comment type="caution">
    <text evidence="3">The sequence shown here is derived from an EMBL/GenBank/DDBJ whole genome shotgun (WGS) entry which is preliminary data.</text>
</comment>
<keyword evidence="4" id="KW-1185">Reference proteome</keyword>
<dbReference type="EMBL" id="RAPO01000001">
    <property type="protein sequence ID" value="RKD98240.1"/>
    <property type="molecule type" value="Genomic_DNA"/>
</dbReference>
<dbReference type="Pfam" id="PF25213">
    <property type="entry name" value="HVO_A0261_N"/>
    <property type="match status" value="1"/>
</dbReference>
<evidence type="ECO:0000259" key="2">
    <source>
        <dbReference type="Pfam" id="PF25213"/>
    </source>
</evidence>
<feature type="domain" description="Methanogenesis regulatory protein FilR1 middle" evidence="1">
    <location>
        <begin position="129"/>
        <end position="258"/>
    </location>
</feature>
<dbReference type="InterPro" id="IPR057527">
    <property type="entry name" value="HVO_A0261-like_N"/>
</dbReference>
<organism evidence="3 4">
    <name type="scientific">Halopiger aswanensis</name>
    <dbReference type="NCBI Taxonomy" id="148449"/>
    <lineage>
        <taxon>Archaea</taxon>
        <taxon>Methanobacteriati</taxon>
        <taxon>Methanobacteriota</taxon>
        <taxon>Stenosarchaea group</taxon>
        <taxon>Halobacteria</taxon>
        <taxon>Halobacteriales</taxon>
        <taxon>Natrialbaceae</taxon>
        <taxon>Halopiger</taxon>
    </lineage>
</organism>
<dbReference type="Pfam" id="PF08350">
    <property type="entry name" value="FilR1_middle"/>
    <property type="match status" value="1"/>
</dbReference>
<dbReference type="InterPro" id="IPR036390">
    <property type="entry name" value="WH_DNA-bd_sf"/>
</dbReference>
<gene>
    <name evidence="3" type="ORF">ATJ93_1245</name>
</gene>
<dbReference type="Gene3D" id="1.10.10.10">
    <property type="entry name" value="Winged helix-like DNA-binding domain superfamily/Winged helix DNA-binding domain"/>
    <property type="match status" value="1"/>
</dbReference>
<dbReference type="InterPro" id="IPR036388">
    <property type="entry name" value="WH-like_DNA-bd_sf"/>
</dbReference>
<dbReference type="RefSeq" id="WP_120243685.1">
    <property type="nucleotide sequence ID" value="NZ_RAPO01000001.1"/>
</dbReference>
<evidence type="ECO:0000313" key="4">
    <source>
        <dbReference type="Proteomes" id="UP000283805"/>
    </source>
</evidence>
<feature type="domain" description="HVO-A0261-like N-terminal" evidence="2">
    <location>
        <begin position="12"/>
        <end position="96"/>
    </location>
</feature>
<protein>
    <submittedName>
        <fullName evidence="3">Putative transcriptional regulator</fullName>
    </submittedName>
</protein>
<name>A0A419WS13_9EURY</name>
<evidence type="ECO:0000313" key="3">
    <source>
        <dbReference type="EMBL" id="RKD98240.1"/>
    </source>
</evidence>
<dbReference type="AlphaFoldDB" id="A0A419WS13"/>
<evidence type="ECO:0000259" key="1">
    <source>
        <dbReference type="Pfam" id="PF08350"/>
    </source>
</evidence>
<dbReference type="Proteomes" id="UP000283805">
    <property type="component" value="Unassembled WGS sequence"/>
</dbReference>